<comment type="similarity">
    <text evidence="6">Belongs to the ABC-4 integral membrane protein family.</text>
</comment>
<evidence type="ECO:0000256" key="6">
    <source>
        <dbReference type="ARBA" id="ARBA00038076"/>
    </source>
</evidence>
<name>A0A3B0BD66_9ACTN</name>
<dbReference type="InterPro" id="IPR003838">
    <property type="entry name" value="ABC3_permease_C"/>
</dbReference>
<accession>A0A3B0BD66</accession>
<feature type="domain" description="ABC3 transporter permease C-terminal" evidence="8">
    <location>
        <begin position="271"/>
        <end position="392"/>
    </location>
</feature>
<evidence type="ECO:0000313" key="11">
    <source>
        <dbReference type="Proteomes" id="UP000270343"/>
    </source>
</evidence>
<keyword evidence="2" id="KW-1003">Cell membrane</keyword>
<dbReference type="GO" id="GO:0022857">
    <property type="term" value="F:transmembrane transporter activity"/>
    <property type="evidence" value="ECO:0007669"/>
    <property type="project" value="TreeGrafter"/>
</dbReference>
<evidence type="ECO:0000313" key="10">
    <source>
        <dbReference type="EMBL" id="RKN71063.1"/>
    </source>
</evidence>
<evidence type="ECO:0000256" key="2">
    <source>
        <dbReference type="ARBA" id="ARBA00022475"/>
    </source>
</evidence>
<dbReference type="EMBL" id="RBAM01000007">
    <property type="protein sequence ID" value="RKN71063.1"/>
    <property type="molecule type" value="Genomic_DNA"/>
</dbReference>
<comment type="subcellular location">
    <subcellularLocation>
        <location evidence="1">Cell membrane</location>
        <topology evidence="1">Multi-pass membrane protein</topology>
    </subcellularLocation>
</comment>
<keyword evidence="4 7" id="KW-1133">Transmembrane helix</keyword>
<dbReference type="AlphaFoldDB" id="A0A3B0BD66"/>
<dbReference type="InterPro" id="IPR050250">
    <property type="entry name" value="Macrolide_Exporter_MacB"/>
</dbReference>
<feature type="transmembrane region" description="Helical" evidence="7">
    <location>
        <begin position="312"/>
        <end position="332"/>
    </location>
</feature>
<protein>
    <submittedName>
        <fullName evidence="10">FtsX-like permease family protein</fullName>
    </submittedName>
</protein>
<proteinExistence type="inferred from homology"/>
<dbReference type="RefSeq" id="WP_120756741.1">
    <property type="nucleotide sequence ID" value="NZ_JBFADQ010000047.1"/>
</dbReference>
<evidence type="ECO:0000256" key="1">
    <source>
        <dbReference type="ARBA" id="ARBA00004651"/>
    </source>
</evidence>
<feature type="domain" description="MacB-like periplasmic core" evidence="9">
    <location>
        <begin position="17"/>
        <end position="232"/>
    </location>
</feature>
<evidence type="ECO:0000256" key="7">
    <source>
        <dbReference type="SAM" id="Phobius"/>
    </source>
</evidence>
<dbReference type="Pfam" id="PF12704">
    <property type="entry name" value="MacB_PCD"/>
    <property type="match status" value="1"/>
</dbReference>
<feature type="transmembrane region" description="Helical" evidence="7">
    <location>
        <begin position="368"/>
        <end position="388"/>
    </location>
</feature>
<gene>
    <name evidence="10" type="ORF">D7231_19510</name>
</gene>
<dbReference type="PANTHER" id="PTHR30572:SF4">
    <property type="entry name" value="ABC TRANSPORTER PERMEASE YTRF"/>
    <property type="match status" value="1"/>
</dbReference>
<evidence type="ECO:0000259" key="9">
    <source>
        <dbReference type="Pfam" id="PF12704"/>
    </source>
</evidence>
<feature type="transmembrane region" description="Helical" evidence="7">
    <location>
        <begin position="816"/>
        <end position="840"/>
    </location>
</feature>
<feature type="domain" description="ABC3 transporter permease C-terminal" evidence="8">
    <location>
        <begin position="728"/>
        <end position="842"/>
    </location>
</feature>
<dbReference type="Proteomes" id="UP000270343">
    <property type="component" value="Unassembled WGS sequence"/>
</dbReference>
<dbReference type="PANTHER" id="PTHR30572">
    <property type="entry name" value="MEMBRANE COMPONENT OF TRANSPORTER-RELATED"/>
    <property type="match status" value="1"/>
</dbReference>
<evidence type="ECO:0000256" key="5">
    <source>
        <dbReference type="ARBA" id="ARBA00023136"/>
    </source>
</evidence>
<sequence>MGKLAARSLRYRIGGFAATFLALFIGATLVMACGGLMETGIRNNVPPQRLAGADLLITGDRTHAVQTGKKHKKETTLPERVELPAPLTEKVRTVPGVRTATGERTFDAAVLGSGGTATATAQAHGWESAALTPYALTSGNAPARGEVVLDAATARRAGATTGDRIRIAAHGGSATYRVSGVAAPQGNVPQATLFFSAADAAALSGRPDTVADIAVTLTPGAHPDAVRKGITKALAGRPDTPVTLLSGDDRGAVEHPEVLQGSDDLVALSGVVGGLVVLVAAFVVAGTVALSAQQRSRELALLRAIGTTTRQLRRMLLGETLMVMALAGAAAWPAGPLVGRALYDTLVDSGMIADAVVFTQGWIPALPAYGALLLTAVLGGLLGSARAVRAKPVQALGEAAVQAPGLHPVRIAAGLLFLAGTIALTLVTALVLRGPVAASTAGPTVMCCAIALALLGPWFTKAVTLLLHWPVRLLTGPAGRLAVLNCRARTAKLAAIATPVMLASAIATGNLYLQTTTAAVADKAFAENLRADAVLTSAAGGVDPALLAHIRTLPSVAGASAYVTSAAHTEKPHDGDENKKGLPLQGVSAEGVAQTLAVKASTGSLDGLRGNAIALPETVAHRIHRTVGDTITLRMGDGERADVRVVALFKGREGFDSALTSAELLAPRTTAGLPAQLLVRAAPGAEGRLTADLTAFAARHPGLKVMDRDAVTAAHAQSSRTQASVNYLIIAMLVAYTALSVVNTTAVSVGNRRKEFALQRLTGATRGQVLRMMAVEGGLVAVVGLLLGGAAAASTLVPFGYALGGGTGAISGPPEIAVTVIGAGLALTLAATLVPTWWALRHRPVEAARI</sequence>
<feature type="transmembrane region" description="Helical" evidence="7">
    <location>
        <begin position="769"/>
        <end position="796"/>
    </location>
</feature>
<evidence type="ECO:0000256" key="3">
    <source>
        <dbReference type="ARBA" id="ARBA00022692"/>
    </source>
</evidence>
<feature type="transmembrane region" description="Helical" evidence="7">
    <location>
        <begin position="727"/>
        <end position="749"/>
    </location>
</feature>
<dbReference type="GO" id="GO:0005886">
    <property type="term" value="C:plasma membrane"/>
    <property type="evidence" value="ECO:0007669"/>
    <property type="project" value="UniProtKB-SubCell"/>
</dbReference>
<evidence type="ECO:0000259" key="8">
    <source>
        <dbReference type="Pfam" id="PF02687"/>
    </source>
</evidence>
<keyword evidence="3 7" id="KW-0812">Transmembrane</keyword>
<dbReference type="InterPro" id="IPR025857">
    <property type="entry name" value="MacB_PCD"/>
</dbReference>
<feature type="transmembrane region" description="Helical" evidence="7">
    <location>
        <begin position="409"/>
        <end position="432"/>
    </location>
</feature>
<dbReference type="OrthoDB" id="3223244at2"/>
<comment type="caution">
    <text evidence="10">The sequence shown here is derived from an EMBL/GenBank/DDBJ whole genome shotgun (WGS) entry which is preliminary data.</text>
</comment>
<keyword evidence="11" id="KW-1185">Reference proteome</keyword>
<feature type="transmembrane region" description="Helical" evidence="7">
    <location>
        <begin position="438"/>
        <end position="459"/>
    </location>
</feature>
<dbReference type="Pfam" id="PF02687">
    <property type="entry name" value="FtsX"/>
    <property type="match status" value="2"/>
</dbReference>
<evidence type="ECO:0000256" key="4">
    <source>
        <dbReference type="ARBA" id="ARBA00022989"/>
    </source>
</evidence>
<dbReference type="PROSITE" id="PS51257">
    <property type="entry name" value="PROKAR_LIPOPROTEIN"/>
    <property type="match status" value="1"/>
</dbReference>
<keyword evidence="5 7" id="KW-0472">Membrane</keyword>
<feature type="transmembrane region" description="Helical" evidence="7">
    <location>
        <begin position="493"/>
        <end position="513"/>
    </location>
</feature>
<reference evidence="10 11" key="1">
    <citation type="journal article" date="2015" name="Antonie Van Leeuwenhoek">
        <title>Streptomyces klenkii sp. nov., isolated from deep marine sediment.</title>
        <authorList>
            <person name="Veyisoglu A."/>
            <person name="Sahin N."/>
        </authorList>
    </citation>
    <scope>NUCLEOTIDE SEQUENCE [LARGE SCALE GENOMIC DNA]</scope>
    <source>
        <strain evidence="10 11">KCTC 29202</strain>
    </source>
</reference>
<organism evidence="10 11">
    <name type="scientific">Streptomyces klenkii</name>
    <dbReference type="NCBI Taxonomy" id="1420899"/>
    <lineage>
        <taxon>Bacteria</taxon>
        <taxon>Bacillati</taxon>
        <taxon>Actinomycetota</taxon>
        <taxon>Actinomycetes</taxon>
        <taxon>Kitasatosporales</taxon>
        <taxon>Streptomycetaceae</taxon>
        <taxon>Streptomyces</taxon>
    </lineage>
</organism>
<feature type="transmembrane region" description="Helical" evidence="7">
    <location>
        <begin position="265"/>
        <end position="291"/>
    </location>
</feature>